<reference evidence="5 6" key="1">
    <citation type="journal article" date="2014" name="Front. Microbiol.">
        <title>Population and genomic analysis of the genus Halorubrum.</title>
        <authorList>
            <person name="Fullmer M.S."/>
            <person name="Soucy S.M."/>
            <person name="Swithers K.S."/>
            <person name="Makkay A.M."/>
            <person name="Wheeler R."/>
            <person name="Ventosa A."/>
            <person name="Gogarten J.P."/>
            <person name="Papke R.T."/>
        </authorList>
    </citation>
    <scope>NUCLEOTIDE SEQUENCE [LARGE SCALE GENOMIC DNA]</scope>
    <source>
        <strain evidence="5 6">C49</strain>
    </source>
</reference>
<dbReference type="Pfam" id="PF15915">
    <property type="entry name" value="BAT"/>
    <property type="match status" value="1"/>
</dbReference>
<evidence type="ECO:0000256" key="2">
    <source>
        <dbReference type="ARBA" id="ARBA00023163"/>
    </source>
</evidence>
<dbReference type="InterPro" id="IPR031803">
    <property type="entry name" value="BAT_GAF/HTH-assoc"/>
</dbReference>
<evidence type="ECO:0000259" key="3">
    <source>
        <dbReference type="Pfam" id="PF04967"/>
    </source>
</evidence>
<evidence type="ECO:0000313" key="5">
    <source>
        <dbReference type="EMBL" id="PHQ37450.1"/>
    </source>
</evidence>
<evidence type="ECO:0000313" key="6">
    <source>
        <dbReference type="Proteomes" id="UP000222824"/>
    </source>
</evidence>
<feature type="domain" description="HTH bat-type" evidence="3">
    <location>
        <begin position="41"/>
        <end position="93"/>
    </location>
</feature>
<keyword evidence="6" id="KW-1185">Reference proteome</keyword>
<dbReference type="InterPro" id="IPR036388">
    <property type="entry name" value="WH-like_DNA-bd_sf"/>
</dbReference>
<keyword evidence="2" id="KW-0804">Transcription</keyword>
<sequence length="112" mass="13067">MRTVVEAIETRFDDVDLVAKRETERDVQSVEDFRQSLENRLTDRQYSVLEAVYSAGYFDWPRESTAKEIANSLDVAPPTLHEHLRGAQKELIETFFAETGKFSEDERPQREE</sequence>
<organism evidence="5 6">
    <name type="scientific">Halorubrum persicum</name>
    <dbReference type="NCBI Taxonomy" id="1383844"/>
    <lineage>
        <taxon>Archaea</taxon>
        <taxon>Methanobacteriati</taxon>
        <taxon>Methanobacteriota</taxon>
        <taxon>Stenosarchaea group</taxon>
        <taxon>Halobacteria</taxon>
        <taxon>Halobacteriales</taxon>
        <taxon>Haloferacaceae</taxon>
        <taxon>Halorubrum</taxon>
    </lineage>
</organism>
<keyword evidence="1" id="KW-0805">Transcription regulation</keyword>
<feature type="domain" description="Bacterioopsin transcriptional activator GAF and HTH associated" evidence="4">
    <location>
        <begin position="2"/>
        <end position="34"/>
    </location>
</feature>
<comment type="caution">
    <text evidence="5">The sequence shown here is derived from an EMBL/GenBank/DDBJ whole genome shotgun (WGS) entry which is preliminary data.</text>
</comment>
<dbReference type="PANTHER" id="PTHR34236:SF1">
    <property type="entry name" value="DIMETHYL SULFOXIDE REDUCTASE TRANSCRIPTIONAL ACTIVATOR"/>
    <property type="match status" value="1"/>
</dbReference>
<dbReference type="PANTHER" id="PTHR34236">
    <property type="entry name" value="DIMETHYL SULFOXIDE REDUCTASE TRANSCRIPTIONAL ACTIVATOR"/>
    <property type="match status" value="1"/>
</dbReference>
<dbReference type="Gene3D" id="1.10.10.10">
    <property type="entry name" value="Winged helix-like DNA-binding domain superfamily/Winged helix DNA-binding domain"/>
    <property type="match status" value="1"/>
</dbReference>
<dbReference type="EMBL" id="NHOA01000156">
    <property type="protein sequence ID" value="PHQ37450.1"/>
    <property type="molecule type" value="Genomic_DNA"/>
</dbReference>
<gene>
    <name evidence="5" type="ORF">DJ69_16965</name>
</gene>
<accession>A0A2G1WEQ2</accession>
<proteinExistence type="predicted"/>
<protein>
    <recommendedName>
        <fullName evidence="7">HTH bat-type domain-containing protein</fullName>
    </recommendedName>
</protein>
<dbReference type="AlphaFoldDB" id="A0A2G1WEQ2"/>
<evidence type="ECO:0008006" key="7">
    <source>
        <dbReference type="Google" id="ProtNLM"/>
    </source>
</evidence>
<evidence type="ECO:0000259" key="4">
    <source>
        <dbReference type="Pfam" id="PF15915"/>
    </source>
</evidence>
<dbReference type="Proteomes" id="UP000222824">
    <property type="component" value="Unassembled WGS sequence"/>
</dbReference>
<evidence type="ECO:0000256" key="1">
    <source>
        <dbReference type="ARBA" id="ARBA00023015"/>
    </source>
</evidence>
<name>A0A2G1WEQ2_9EURY</name>
<dbReference type="InterPro" id="IPR007050">
    <property type="entry name" value="HTH_bacterioopsin"/>
</dbReference>
<dbReference type="Pfam" id="PF04967">
    <property type="entry name" value="HTH_10"/>
    <property type="match status" value="1"/>
</dbReference>